<keyword evidence="1" id="KW-0472">Membrane</keyword>
<dbReference type="EMBL" id="LVXG01000067">
    <property type="protein sequence ID" value="OQP40780.1"/>
    <property type="molecule type" value="Genomic_DNA"/>
</dbReference>
<dbReference type="Proteomes" id="UP000192610">
    <property type="component" value="Unassembled WGS sequence"/>
</dbReference>
<feature type="transmembrane region" description="Helical" evidence="1">
    <location>
        <begin position="1235"/>
        <end position="1254"/>
    </location>
</feature>
<feature type="transmembrane region" description="Helical" evidence="1">
    <location>
        <begin position="77"/>
        <end position="98"/>
    </location>
</feature>
<keyword evidence="1" id="KW-1133">Transmembrane helix</keyword>
<protein>
    <submittedName>
        <fullName evidence="2">Uncharacterized protein</fullName>
    </submittedName>
</protein>
<evidence type="ECO:0000313" key="3">
    <source>
        <dbReference type="Proteomes" id="UP000192610"/>
    </source>
</evidence>
<proteinExistence type="predicted"/>
<comment type="caution">
    <text evidence="2">The sequence shown here is derived from an EMBL/GenBank/DDBJ whole genome shotgun (WGS) entry which is preliminary data.</text>
</comment>
<keyword evidence="1" id="KW-0812">Transmembrane</keyword>
<sequence>MKESGGGSIVNIDQFRIVRFLVVGSESLYHPGNHLQKYIINSKCLIFTDFGKQVFNIFATLPSTGPMNKKVFKKASIASLVMAMVIVLSLIFIVKYRIKSIIQEVVRQETKGFYELDFSKITIDFFNGMVKLNAVDLKPASIDTSKKNYQLTVGHLYFSLASWNQLLFHRKLFVDSLRINDPDITIFQRLVQKNKNGLAPIQEIFRSLEDISEIFKLHVLEINRGRIEVHTKTNALPLVIKNINFRVENFGQKQKENNHLRYADNVTLNIGKQYWSFPTGQTIQLGSLYFSGKDQMFQVDSCAITTAPNSRGQRTALYAEKFLFRIDEIVSLFDKNELNLDTLYCKSPVLSVAIPAGTKDTDTVSDLNESIHQLPVNINIKFINIENGQIKLTSSDNKRTYTGKKTNLKIYRLNVGHNPDPVIRAGKIDLNLHEISFATRDSLYLLTVNEFRFDSNNLVCSNAFLKPSLKAKGYLKGINLPAFTLIDISLNDLLEKRLKALVAVIDKPQFFFSSRVGKKKAIEYGIPVGKFYSTLKGLAQLIDVHWLTIKDGTLDYTPRGSPSPELSLKNIDVEINLEGMLNSSSLQETRQTIQSLRIGSINLVKDKISAGLNNFFINGSREIGTLGSLVVQLSAGIRFNAANLYWQGFSWEDFVRNKSIHIDTLNIPSLGFWARSTQGGPLNKTGGLHPLAINKLNIGQALIDIKTVTNAEIKATASHVALDQLHTAGNFFYWQKLSARADSIFFKDDKRQLAIQQLHVQTQGESLIRHFEYSDGMNRVKVPQTKFQLQANNSDRKQWMFPFLSVYQPEITIKSSKEDKTPATPINERSFNFFPIGKLDIFDGSLHYTKTGTRLNLFTRFNAHILSARVEKSSHALVTDRFSLQVDSLAIDKPMQHGSIAIRNLCGGITDYPLIFYPGTENTHLKSLINNVHVTDGQLSYTDSAVIASVSKITGNGNEGTLSFRNVTINPQKSLETFLKTSIWQKDYLTFHCDGISLQQINNHAFINDSALAIGHVYLQNPHLSTYRNKNIAFQHGIEKLMPTKLIANMKVPVRIDSVQITGGAIDVHEVSAITKRKSILPISGLNGTLTNLVSRPNEQDSLILEASARVLDYKLRTVRYAESYQDSLSGFNMQYGISPMQLKHLTQVTDPATAIAVIRGQSDTLYANLSGNKYASSGQMNFYYRDLKVRLLDKEDSLKKSLLLSLETLLANGLIKSKNQKPARMFFIRDREKFVFNYWVKTLFSGFVTSAGVKSNKKYKKMYKEADEKYSLPLFTPDLLLLHTER</sequence>
<keyword evidence="3" id="KW-1185">Reference proteome</keyword>
<evidence type="ECO:0000313" key="2">
    <source>
        <dbReference type="EMBL" id="OQP40780.1"/>
    </source>
</evidence>
<evidence type="ECO:0000256" key="1">
    <source>
        <dbReference type="SAM" id="Phobius"/>
    </source>
</evidence>
<dbReference type="STRING" id="354355.SAMN05660816_04199"/>
<reference evidence="3" key="1">
    <citation type="submission" date="2016-04" db="EMBL/GenBank/DDBJ databases">
        <authorList>
            <person name="Chen L."/>
            <person name="Zhuang W."/>
            <person name="Wang G."/>
        </authorList>
    </citation>
    <scope>NUCLEOTIDE SEQUENCE [LARGE SCALE GENOMIC DNA]</scope>
    <source>
        <strain evidence="3">17621</strain>
    </source>
</reference>
<name>A0A1V9E3S9_9BACT</name>
<gene>
    <name evidence="2" type="ORF">A4H97_14280</name>
</gene>
<organism evidence="2 3">
    <name type="scientific">Niastella yeongjuensis</name>
    <dbReference type="NCBI Taxonomy" id="354355"/>
    <lineage>
        <taxon>Bacteria</taxon>
        <taxon>Pseudomonadati</taxon>
        <taxon>Bacteroidota</taxon>
        <taxon>Chitinophagia</taxon>
        <taxon>Chitinophagales</taxon>
        <taxon>Chitinophagaceae</taxon>
        <taxon>Niastella</taxon>
    </lineage>
</organism>
<accession>A0A1V9E3S9</accession>